<reference evidence="2 3" key="1">
    <citation type="journal article" date="2014" name="Agronomy (Basel)">
        <title>A Draft Genome Sequence for Ensete ventricosum, the Drought-Tolerant Tree Against Hunger.</title>
        <authorList>
            <person name="Harrison J."/>
            <person name="Moore K.A."/>
            <person name="Paszkiewicz K."/>
            <person name="Jones T."/>
            <person name="Grant M."/>
            <person name="Ambacheew D."/>
            <person name="Muzemil S."/>
            <person name="Studholme D.J."/>
        </authorList>
    </citation>
    <scope>NUCLEOTIDE SEQUENCE [LARGE SCALE GENOMIC DNA]</scope>
</reference>
<dbReference type="Pfam" id="PF01554">
    <property type="entry name" value="MatE"/>
    <property type="match status" value="1"/>
</dbReference>
<dbReference type="Proteomes" id="UP000287651">
    <property type="component" value="Unassembled WGS sequence"/>
</dbReference>
<dbReference type="EMBL" id="AMZH03010821">
    <property type="protein sequence ID" value="RRT54017.1"/>
    <property type="molecule type" value="Genomic_DNA"/>
</dbReference>
<dbReference type="GO" id="GO:0016020">
    <property type="term" value="C:membrane"/>
    <property type="evidence" value="ECO:0007669"/>
    <property type="project" value="InterPro"/>
</dbReference>
<comment type="caution">
    <text evidence="2">The sequence shown here is derived from an EMBL/GenBank/DDBJ whole genome shotgun (WGS) entry which is preliminary data.</text>
</comment>
<comment type="similarity">
    <text evidence="1">Belongs to the multi antimicrobial extrusion (MATE) (TC 2.A.66.1) family.</text>
</comment>
<dbReference type="GO" id="GO:0015297">
    <property type="term" value="F:antiporter activity"/>
    <property type="evidence" value="ECO:0007669"/>
    <property type="project" value="InterPro"/>
</dbReference>
<dbReference type="GO" id="GO:0042910">
    <property type="term" value="F:xenobiotic transmembrane transporter activity"/>
    <property type="evidence" value="ECO:0007669"/>
    <property type="project" value="InterPro"/>
</dbReference>
<evidence type="ECO:0000313" key="3">
    <source>
        <dbReference type="Proteomes" id="UP000287651"/>
    </source>
</evidence>
<organism evidence="2 3">
    <name type="scientific">Ensete ventricosum</name>
    <name type="common">Abyssinian banana</name>
    <name type="synonym">Musa ensete</name>
    <dbReference type="NCBI Taxonomy" id="4639"/>
    <lineage>
        <taxon>Eukaryota</taxon>
        <taxon>Viridiplantae</taxon>
        <taxon>Streptophyta</taxon>
        <taxon>Embryophyta</taxon>
        <taxon>Tracheophyta</taxon>
        <taxon>Spermatophyta</taxon>
        <taxon>Magnoliopsida</taxon>
        <taxon>Liliopsida</taxon>
        <taxon>Zingiberales</taxon>
        <taxon>Musaceae</taxon>
        <taxon>Ensete</taxon>
    </lineage>
</organism>
<evidence type="ECO:0000256" key="1">
    <source>
        <dbReference type="ARBA" id="ARBA00010199"/>
    </source>
</evidence>
<evidence type="ECO:0000313" key="2">
    <source>
        <dbReference type="EMBL" id="RRT54017.1"/>
    </source>
</evidence>
<sequence>MAALVALGCAVVIGVIHVAWTTLFREQWARLFTVDASVLRLAAAALPLVGLCELGNCPQTTGCGVLRGTARPATGARINLLSFYLVGAPVAVGLAFQLHIGFGGLWYGLLTAQAVCVVLVLAVVLLRTDWEMEALRAKKLANLEVAVMSEDAKALIIIDSDDEAVPSLCMGEAGAQCHL</sequence>
<name>A0A444C0L4_ENSVE</name>
<dbReference type="InterPro" id="IPR002528">
    <property type="entry name" value="MATE_fam"/>
</dbReference>
<dbReference type="AlphaFoldDB" id="A0A444C0L4"/>
<protein>
    <submittedName>
        <fullName evidence="2">Uncharacterized protein</fullName>
    </submittedName>
</protein>
<accession>A0A444C0L4</accession>
<dbReference type="PANTHER" id="PTHR11206">
    <property type="entry name" value="MULTIDRUG RESISTANCE PROTEIN"/>
    <property type="match status" value="1"/>
</dbReference>
<gene>
    <name evidence="2" type="ORF">B296_00007847</name>
</gene>
<proteinExistence type="inferred from homology"/>